<dbReference type="AlphaFoldDB" id="A0A9Q1GTX7"/>
<evidence type="ECO:0000313" key="2">
    <source>
        <dbReference type="Proteomes" id="UP001153076"/>
    </source>
</evidence>
<keyword evidence="2" id="KW-1185">Reference proteome</keyword>
<gene>
    <name evidence="1" type="ORF">Cgig2_002729</name>
</gene>
<dbReference type="Proteomes" id="UP001153076">
    <property type="component" value="Unassembled WGS sequence"/>
</dbReference>
<proteinExistence type="predicted"/>
<reference evidence="1" key="1">
    <citation type="submission" date="2022-04" db="EMBL/GenBank/DDBJ databases">
        <title>Carnegiea gigantea Genome sequencing and assembly v2.</title>
        <authorList>
            <person name="Copetti D."/>
            <person name="Sanderson M.J."/>
            <person name="Burquez A."/>
            <person name="Wojciechowski M.F."/>
        </authorList>
    </citation>
    <scope>NUCLEOTIDE SEQUENCE</scope>
    <source>
        <strain evidence="1">SGP5-SGP5p</strain>
        <tissue evidence="1">Aerial part</tissue>
    </source>
</reference>
<evidence type="ECO:0000313" key="1">
    <source>
        <dbReference type="EMBL" id="KAJ8426881.1"/>
    </source>
</evidence>
<accession>A0A9Q1GTX7</accession>
<protein>
    <submittedName>
        <fullName evidence="1">Uncharacterized protein</fullName>
    </submittedName>
</protein>
<dbReference type="EMBL" id="JAKOGI010001226">
    <property type="protein sequence ID" value="KAJ8426881.1"/>
    <property type="molecule type" value="Genomic_DNA"/>
</dbReference>
<comment type="caution">
    <text evidence="1">The sequence shown here is derived from an EMBL/GenBank/DDBJ whole genome shotgun (WGS) entry which is preliminary data.</text>
</comment>
<organism evidence="1 2">
    <name type="scientific">Carnegiea gigantea</name>
    <dbReference type="NCBI Taxonomy" id="171969"/>
    <lineage>
        <taxon>Eukaryota</taxon>
        <taxon>Viridiplantae</taxon>
        <taxon>Streptophyta</taxon>
        <taxon>Embryophyta</taxon>
        <taxon>Tracheophyta</taxon>
        <taxon>Spermatophyta</taxon>
        <taxon>Magnoliopsida</taxon>
        <taxon>eudicotyledons</taxon>
        <taxon>Gunneridae</taxon>
        <taxon>Pentapetalae</taxon>
        <taxon>Caryophyllales</taxon>
        <taxon>Cactineae</taxon>
        <taxon>Cactaceae</taxon>
        <taxon>Cactoideae</taxon>
        <taxon>Echinocereeae</taxon>
        <taxon>Carnegiea</taxon>
    </lineage>
</organism>
<name>A0A9Q1GTX7_9CARY</name>
<sequence>MHVDGVIVGGSGGRREVVLYVLWGRKLEEGGDGKVTCRGFEKMYCGEKGDRDEGDDVGDEYTQKEASKAAKQVGFDVRGIQCGANQQQLVGDNIGLADLHLQSRVILVETSLHGQPILFRFKAMSAWCMRVGDLPCSSTGREKFTVVTMENNAHVLEYRRLAPQCIHGICVNEVYVGTTMGWTSTWSDSL</sequence>